<dbReference type="SUPFAM" id="SSF55811">
    <property type="entry name" value="Nudix"/>
    <property type="match status" value="1"/>
</dbReference>
<sequence length="200" mass="21768">MSALFDRLARLFEATHHIGIEGMRDDSDFAPEPLRDAAVLIAVTDRADPGLLLTHRPETMAAHPGQVAFPGGKLEPGEDAIAAALREAEEELAIDPAQVRVVGAAEPFVTGSGFLLTPVLGLVPHDLPIRPDPREVADWFEAPLRHVLDPANHVAKTGLFRGHERAYTQIDWQGHRIWGITAGIIVNLSHRLAWTELADG</sequence>
<dbReference type="Gene3D" id="3.90.79.10">
    <property type="entry name" value="Nucleoside Triphosphate Pyrophosphohydrolase"/>
    <property type="match status" value="1"/>
</dbReference>
<dbReference type="GO" id="GO:0046872">
    <property type="term" value="F:metal ion binding"/>
    <property type="evidence" value="ECO:0007669"/>
    <property type="project" value="UniProtKB-KW"/>
</dbReference>
<reference evidence="8 9" key="1">
    <citation type="submission" date="2019-12" db="EMBL/GenBank/DDBJ databases">
        <title>Genomic-based taxomic classification of the family Erythrobacteraceae.</title>
        <authorList>
            <person name="Xu L."/>
        </authorList>
    </citation>
    <scope>NUCLEOTIDE SEQUENCE [LARGE SCALE GENOMIC DNA]</scope>
    <source>
        <strain evidence="8 9">RC4-10-4</strain>
    </source>
</reference>
<protein>
    <submittedName>
        <fullName evidence="8">CoA pyrophosphatase</fullName>
    </submittedName>
</protein>
<keyword evidence="5" id="KW-0460">Magnesium</keyword>
<comment type="cofactor">
    <cofactor evidence="1">
        <name>Mn(2+)</name>
        <dbReference type="ChEBI" id="CHEBI:29035"/>
    </cofactor>
</comment>
<evidence type="ECO:0000256" key="1">
    <source>
        <dbReference type="ARBA" id="ARBA00001936"/>
    </source>
</evidence>
<accession>A0A845A089</accession>
<gene>
    <name evidence="8" type="ORF">GRI62_08040</name>
</gene>
<dbReference type="Pfam" id="PF00293">
    <property type="entry name" value="NUDIX"/>
    <property type="match status" value="1"/>
</dbReference>
<dbReference type="InterPro" id="IPR045121">
    <property type="entry name" value="CoAse"/>
</dbReference>
<dbReference type="OrthoDB" id="9802805at2"/>
<keyword evidence="9" id="KW-1185">Reference proteome</keyword>
<name>A0A845A089_9SPHN</name>
<keyword evidence="3" id="KW-0479">Metal-binding</keyword>
<evidence type="ECO:0000313" key="8">
    <source>
        <dbReference type="EMBL" id="MXO93555.1"/>
    </source>
</evidence>
<feature type="domain" description="Nudix hydrolase" evidence="7">
    <location>
        <begin position="34"/>
        <end position="173"/>
    </location>
</feature>
<evidence type="ECO:0000256" key="3">
    <source>
        <dbReference type="ARBA" id="ARBA00022723"/>
    </source>
</evidence>
<keyword evidence="4" id="KW-0378">Hydrolase</keyword>
<evidence type="ECO:0000256" key="6">
    <source>
        <dbReference type="ARBA" id="ARBA00023211"/>
    </source>
</evidence>
<evidence type="ECO:0000259" key="7">
    <source>
        <dbReference type="PROSITE" id="PS51462"/>
    </source>
</evidence>
<dbReference type="EMBL" id="WTYH01000001">
    <property type="protein sequence ID" value="MXO93555.1"/>
    <property type="molecule type" value="Genomic_DNA"/>
</dbReference>
<proteinExistence type="predicted"/>
<dbReference type="PANTHER" id="PTHR12992">
    <property type="entry name" value="NUDIX HYDROLASE"/>
    <property type="match status" value="1"/>
</dbReference>
<dbReference type="PROSITE" id="PS51462">
    <property type="entry name" value="NUDIX"/>
    <property type="match status" value="1"/>
</dbReference>
<dbReference type="InterPro" id="IPR000086">
    <property type="entry name" value="NUDIX_hydrolase_dom"/>
</dbReference>
<dbReference type="CDD" id="cd03426">
    <property type="entry name" value="NUDIX_CoAse_Nudt7"/>
    <property type="match status" value="1"/>
</dbReference>
<dbReference type="RefSeq" id="WP_131452817.1">
    <property type="nucleotide sequence ID" value="NZ_BMJK01000001.1"/>
</dbReference>
<comment type="caution">
    <text evidence="8">The sequence shown here is derived from an EMBL/GenBank/DDBJ whole genome shotgun (WGS) entry which is preliminary data.</text>
</comment>
<evidence type="ECO:0000256" key="5">
    <source>
        <dbReference type="ARBA" id="ARBA00022842"/>
    </source>
</evidence>
<dbReference type="Proteomes" id="UP000460626">
    <property type="component" value="Unassembled WGS sequence"/>
</dbReference>
<organism evidence="8 9">
    <name type="scientific">Aurantiacibacter arachoides</name>
    <dbReference type="NCBI Taxonomy" id="1850444"/>
    <lineage>
        <taxon>Bacteria</taxon>
        <taxon>Pseudomonadati</taxon>
        <taxon>Pseudomonadota</taxon>
        <taxon>Alphaproteobacteria</taxon>
        <taxon>Sphingomonadales</taxon>
        <taxon>Erythrobacteraceae</taxon>
        <taxon>Aurantiacibacter</taxon>
    </lineage>
</organism>
<comment type="cofactor">
    <cofactor evidence="2">
        <name>Mg(2+)</name>
        <dbReference type="ChEBI" id="CHEBI:18420"/>
    </cofactor>
</comment>
<keyword evidence="6" id="KW-0464">Manganese</keyword>
<dbReference type="InterPro" id="IPR015797">
    <property type="entry name" value="NUDIX_hydrolase-like_dom_sf"/>
</dbReference>
<dbReference type="NCBIfam" id="NF007980">
    <property type="entry name" value="PRK10707.1"/>
    <property type="match status" value="1"/>
</dbReference>
<dbReference type="GO" id="GO:0010945">
    <property type="term" value="F:coenzyme A diphosphatase activity"/>
    <property type="evidence" value="ECO:0007669"/>
    <property type="project" value="InterPro"/>
</dbReference>
<evidence type="ECO:0000256" key="4">
    <source>
        <dbReference type="ARBA" id="ARBA00022801"/>
    </source>
</evidence>
<evidence type="ECO:0000256" key="2">
    <source>
        <dbReference type="ARBA" id="ARBA00001946"/>
    </source>
</evidence>
<dbReference type="AlphaFoldDB" id="A0A845A089"/>
<evidence type="ECO:0000313" key="9">
    <source>
        <dbReference type="Proteomes" id="UP000460626"/>
    </source>
</evidence>
<dbReference type="PANTHER" id="PTHR12992:SF11">
    <property type="entry name" value="MITOCHONDRIAL COENZYME A DIPHOSPHATASE NUDT8"/>
    <property type="match status" value="1"/>
</dbReference>